<evidence type="ECO:0000256" key="1">
    <source>
        <dbReference type="SAM" id="Phobius"/>
    </source>
</evidence>
<name>A0A9X5EAD0_9CYAN</name>
<evidence type="ECO:0000259" key="2">
    <source>
        <dbReference type="Pfam" id="PF00535"/>
    </source>
</evidence>
<accession>A0A9X5EAD0</accession>
<evidence type="ECO:0000313" key="3">
    <source>
        <dbReference type="EMBL" id="NHC38079.1"/>
    </source>
</evidence>
<reference evidence="3 4" key="1">
    <citation type="journal article" date="2015" name="Genome Announc.">
        <title>Draft Genome Sequence of the Terrestrial Cyanobacterium Scytonema millei VB511283, Isolated from Eastern India.</title>
        <authorList>
            <person name="Sen D."/>
            <person name="Chandrababunaidu M.M."/>
            <person name="Singh D."/>
            <person name="Sanghi N."/>
            <person name="Ghorai A."/>
            <person name="Mishra G.P."/>
            <person name="Madduluri M."/>
            <person name="Adhikary S.P."/>
            <person name="Tripathy S."/>
        </authorList>
    </citation>
    <scope>NUCLEOTIDE SEQUENCE [LARGE SCALE GENOMIC DNA]</scope>
    <source>
        <strain evidence="3 4">VB511283</strain>
    </source>
</reference>
<dbReference type="PANTHER" id="PTHR22916">
    <property type="entry name" value="GLYCOSYLTRANSFERASE"/>
    <property type="match status" value="1"/>
</dbReference>
<comment type="caution">
    <text evidence="3">The sequence shown here is derived from an EMBL/GenBank/DDBJ whole genome shotgun (WGS) entry which is preliminary data.</text>
</comment>
<organism evidence="3 4">
    <name type="scientific">Scytonema millei VB511283</name>
    <dbReference type="NCBI Taxonomy" id="1245923"/>
    <lineage>
        <taxon>Bacteria</taxon>
        <taxon>Bacillati</taxon>
        <taxon>Cyanobacteriota</taxon>
        <taxon>Cyanophyceae</taxon>
        <taxon>Nostocales</taxon>
        <taxon>Scytonemataceae</taxon>
        <taxon>Scytonema</taxon>
    </lineage>
</organism>
<protein>
    <submittedName>
        <fullName evidence="3">Glycosyltransferase</fullName>
    </submittedName>
</protein>
<dbReference type="GO" id="GO:0016758">
    <property type="term" value="F:hexosyltransferase activity"/>
    <property type="evidence" value="ECO:0007669"/>
    <property type="project" value="UniProtKB-ARBA"/>
</dbReference>
<feature type="domain" description="Glycosyltransferase 2-like" evidence="2">
    <location>
        <begin position="42"/>
        <end position="147"/>
    </location>
</feature>
<dbReference type="AlphaFoldDB" id="A0A9X5EAD0"/>
<dbReference type="InterPro" id="IPR029044">
    <property type="entry name" value="Nucleotide-diphossugar_trans"/>
</dbReference>
<dbReference type="InterPro" id="IPR001173">
    <property type="entry name" value="Glyco_trans_2-like"/>
</dbReference>
<proteinExistence type="predicted"/>
<dbReference type="Proteomes" id="UP000031532">
    <property type="component" value="Unassembled WGS sequence"/>
</dbReference>
<dbReference type="RefSeq" id="WP_132867258.1">
    <property type="nucleotide sequence ID" value="NZ_JTJC03000017.1"/>
</dbReference>
<dbReference type="Pfam" id="PF00535">
    <property type="entry name" value="Glycos_transf_2"/>
    <property type="match status" value="1"/>
</dbReference>
<sequence>MYQTSTLDRYYHQSPHLNRIEGGKRTHVFLDKKRACNLPLISIVTIVRNSEEYIERTIKSVIEQTYQNLEYIIIDGDSTDQTLNIIKKYSNKIDYWLSEPDRGIYDAMNKGIALASGEIIAVLNAGDYYLPNTVELVIALYQASDKKHTLIAGTTQVTTRHGVTYNYVPILENIDKRMSVPQPSLFIPIETYKCFGLYSLNYRIISDYDFLLRIHKNIRLLCIPRVITHMAPMGASGNYFVKNIELHRLRVSHGAHYLYSIMIMLIFFLLNCLRFMLEKMGIWWMAEKIIYKKYDS</sequence>
<dbReference type="PANTHER" id="PTHR22916:SF3">
    <property type="entry name" value="UDP-GLCNAC:BETAGAL BETA-1,3-N-ACETYLGLUCOSAMINYLTRANSFERASE-LIKE PROTEIN 1"/>
    <property type="match status" value="1"/>
</dbReference>
<dbReference type="Gene3D" id="3.90.550.10">
    <property type="entry name" value="Spore Coat Polysaccharide Biosynthesis Protein SpsA, Chain A"/>
    <property type="match status" value="1"/>
</dbReference>
<dbReference type="SUPFAM" id="SSF53448">
    <property type="entry name" value="Nucleotide-diphospho-sugar transferases"/>
    <property type="match status" value="1"/>
</dbReference>
<dbReference type="OrthoDB" id="396512at2"/>
<keyword evidence="1" id="KW-1133">Transmembrane helix</keyword>
<keyword evidence="1" id="KW-0812">Transmembrane</keyword>
<evidence type="ECO:0000313" key="4">
    <source>
        <dbReference type="Proteomes" id="UP000031532"/>
    </source>
</evidence>
<feature type="transmembrane region" description="Helical" evidence="1">
    <location>
        <begin position="257"/>
        <end position="277"/>
    </location>
</feature>
<gene>
    <name evidence="3" type="ORF">QH73_0026250</name>
</gene>
<dbReference type="CDD" id="cd06433">
    <property type="entry name" value="GT_2_WfgS_like"/>
    <property type="match status" value="1"/>
</dbReference>
<keyword evidence="1" id="KW-0472">Membrane</keyword>
<keyword evidence="4" id="KW-1185">Reference proteome</keyword>
<dbReference type="EMBL" id="JTJC03000017">
    <property type="protein sequence ID" value="NHC38079.1"/>
    <property type="molecule type" value="Genomic_DNA"/>
</dbReference>